<dbReference type="EMBL" id="JAPWDV010000003">
    <property type="protein sequence ID" value="KAJ6216425.1"/>
    <property type="molecule type" value="Genomic_DNA"/>
</dbReference>
<evidence type="ECO:0000256" key="2">
    <source>
        <dbReference type="ARBA" id="ARBA00023054"/>
    </source>
</evidence>
<dbReference type="GO" id="GO:0048311">
    <property type="term" value="P:mitochondrion distribution"/>
    <property type="evidence" value="ECO:0007669"/>
    <property type="project" value="TreeGrafter"/>
</dbReference>
<evidence type="ECO:0000256" key="3">
    <source>
        <dbReference type="ARBA" id="ARBA00023128"/>
    </source>
</evidence>
<proteinExistence type="predicted"/>
<name>A0A9Q0M2R0_BLOTA</name>
<feature type="domain" description="HAP1 N-terminal" evidence="5">
    <location>
        <begin position="1"/>
        <end position="302"/>
    </location>
</feature>
<dbReference type="GO" id="GO:0017022">
    <property type="term" value="F:myosin binding"/>
    <property type="evidence" value="ECO:0007669"/>
    <property type="project" value="TreeGrafter"/>
</dbReference>
<dbReference type="Pfam" id="PF04849">
    <property type="entry name" value="HAP1_N"/>
    <property type="match status" value="1"/>
</dbReference>
<dbReference type="GO" id="GO:0005739">
    <property type="term" value="C:mitochondrion"/>
    <property type="evidence" value="ECO:0007669"/>
    <property type="project" value="UniProtKB-SubCell"/>
</dbReference>
<feature type="coiled-coil region" evidence="4">
    <location>
        <begin position="52"/>
        <end position="121"/>
    </location>
</feature>
<gene>
    <name evidence="6" type="ORF">RDWZM_007582</name>
</gene>
<feature type="coiled-coil region" evidence="4">
    <location>
        <begin position="205"/>
        <end position="267"/>
    </location>
</feature>
<dbReference type="AlphaFoldDB" id="A0A9Q0M2R0"/>
<evidence type="ECO:0000313" key="6">
    <source>
        <dbReference type="EMBL" id="KAJ6216425.1"/>
    </source>
</evidence>
<dbReference type="InterPro" id="IPR051946">
    <property type="entry name" value="Intracell_Traff-Reg"/>
</dbReference>
<dbReference type="GO" id="GO:0006605">
    <property type="term" value="P:protein targeting"/>
    <property type="evidence" value="ECO:0007669"/>
    <property type="project" value="TreeGrafter"/>
</dbReference>
<dbReference type="SMART" id="SM01424">
    <property type="entry name" value="HAP1_N"/>
    <property type="match status" value="1"/>
</dbReference>
<dbReference type="PANTHER" id="PTHR15751">
    <property type="entry name" value="TRAFFICKING KINESIN-BINDING PROTEIN"/>
    <property type="match status" value="1"/>
</dbReference>
<evidence type="ECO:0000256" key="4">
    <source>
        <dbReference type="SAM" id="Coils"/>
    </source>
</evidence>
<organism evidence="6 7">
    <name type="scientific">Blomia tropicalis</name>
    <name type="common">Mite</name>
    <dbReference type="NCBI Taxonomy" id="40697"/>
    <lineage>
        <taxon>Eukaryota</taxon>
        <taxon>Metazoa</taxon>
        <taxon>Ecdysozoa</taxon>
        <taxon>Arthropoda</taxon>
        <taxon>Chelicerata</taxon>
        <taxon>Arachnida</taxon>
        <taxon>Acari</taxon>
        <taxon>Acariformes</taxon>
        <taxon>Sarcoptiformes</taxon>
        <taxon>Astigmata</taxon>
        <taxon>Glycyphagoidea</taxon>
        <taxon>Echimyopodidae</taxon>
        <taxon>Blomia</taxon>
    </lineage>
</organism>
<accession>A0A9Q0M2R0</accession>
<keyword evidence="3" id="KW-0496">Mitochondrion</keyword>
<evidence type="ECO:0000256" key="1">
    <source>
        <dbReference type="ARBA" id="ARBA00004173"/>
    </source>
</evidence>
<dbReference type="OMA" id="LAHECQN"/>
<sequence>MTIGTFRTGYQHNDWLIKTPLIDLEAPVDLNPTILRETFNLFIQSGERLSQMTRVYNDIDALTKLLEEKERDLELAARIGQSLLDQNQSQNDRIDELETELTQAREKITQLKHEISSKKELLEIYFKREEDEDEEYNSLNDTSLSSYSSASPQKSAKILSELEKRVGTLETENKKLKSDTVSRTFELEREEKKELHLIGECARQLKDSNKQIHLLQEDLNSKNDDNARMRSEIAKLTSQVANLEKKIRKLTIENEELESALHLAQECQSELSIELIDVKEQHNVLLNAFHDKQEECRQLTKRNSLTDSLFPYVNSLAFELDQSIQEGSVTNLDGCEDAVFPAIEPSFNQCTTPDSLLSNDSYYTSSPFTSFNGASTSVNNELSKSQCSISSNTITLPSSNASSPSVESKSRTIFRHHHFMSDKLRYIKPIEGSQILNHWRRLASPNLNNLLEDKEKYISRIKANMVASEMKVSSSLSKERNTTNRLPETAKNSSHNVVQVSLVNNFVTTNSVFTFTTTSLSQTRESVTHVTSTFSNVRPSTGKCEYSVILHSTQNQSNHQGDRRNSTPVCLVPAQPRVSQAKADMRITSAKENQRTTTTTTTMSRNINTPAQTQFTCEGNGQLKLEPFNGLNELSKLLEKDSIGRFSSIKPLNQNRRIITKVMANANDQLGLSNVAKSDFFRTDLSVLRNLRKGGLI</sequence>
<comment type="caution">
    <text evidence="6">The sequence shown here is derived from an EMBL/GenBank/DDBJ whole genome shotgun (WGS) entry which is preliminary data.</text>
</comment>
<comment type="subcellular location">
    <subcellularLocation>
        <location evidence="1">Mitochondrion</location>
    </subcellularLocation>
</comment>
<protein>
    <recommendedName>
        <fullName evidence="5">HAP1 N-terminal domain-containing protein</fullName>
    </recommendedName>
</protein>
<keyword evidence="2 4" id="KW-0175">Coiled coil</keyword>
<dbReference type="GO" id="GO:0047496">
    <property type="term" value="P:vesicle transport along microtubule"/>
    <property type="evidence" value="ECO:0007669"/>
    <property type="project" value="TreeGrafter"/>
</dbReference>
<dbReference type="GO" id="GO:0031410">
    <property type="term" value="C:cytoplasmic vesicle"/>
    <property type="evidence" value="ECO:0007669"/>
    <property type="project" value="TreeGrafter"/>
</dbReference>
<evidence type="ECO:0000259" key="5">
    <source>
        <dbReference type="SMART" id="SM01424"/>
    </source>
</evidence>
<dbReference type="Proteomes" id="UP001142055">
    <property type="component" value="Chromosome 3"/>
</dbReference>
<reference evidence="6" key="1">
    <citation type="submission" date="2022-12" db="EMBL/GenBank/DDBJ databases">
        <title>Genome assemblies of Blomia tropicalis.</title>
        <authorList>
            <person name="Cui Y."/>
        </authorList>
    </citation>
    <scope>NUCLEOTIDE SEQUENCE</scope>
    <source>
        <tissue evidence="6">Adult mites</tissue>
    </source>
</reference>
<dbReference type="PANTHER" id="PTHR15751:SF12">
    <property type="entry name" value="TRAFFICKING KINESIN-BINDING PROTEIN MILT"/>
    <property type="match status" value="1"/>
</dbReference>
<dbReference type="InterPro" id="IPR006933">
    <property type="entry name" value="HAP1_N"/>
</dbReference>
<evidence type="ECO:0000313" key="7">
    <source>
        <dbReference type="Proteomes" id="UP001142055"/>
    </source>
</evidence>
<keyword evidence="7" id="KW-1185">Reference proteome</keyword>